<dbReference type="InterPro" id="IPR029068">
    <property type="entry name" value="Glyas_Bleomycin-R_OHBP_Dase"/>
</dbReference>
<gene>
    <name evidence="2" type="ORF">ACFYV7_24080</name>
</gene>
<dbReference type="PANTHER" id="PTHR35908">
    <property type="entry name" value="HYPOTHETICAL FUSION PROTEIN"/>
    <property type="match status" value="1"/>
</dbReference>
<dbReference type="RefSeq" id="WP_387720711.1">
    <property type="nucleotide sequence ID" value="NZ_JBIAPI010000006.1"/>
</dbReference>
<dbReference type="InterPro" id="IPR041581">
    <property type="entry name" value="Glyoxalase_6"/>
</dbReference>
<evidence type="ECO:0000313" key="2">
    <source>
        <dbReference type="EMBL" id="MFF3225897.1"/>
    </source>
</evidence>
<evidence type="ECO:0000259" key="1">
    <source>
        <dbReference type="Pfam" id="PF18029"/>
    </source>
</evidence>
<dbReference type="Proteomes" id="UP001601948">
    <property type="component" value="Unassembled WGS sequence"/>
</dbReference>
<organism evidence="2 3">
    <name type="scientific">Nocardia suismassiliense</name>
    <dbReference type="NCBI Taxonomy" id="2077092"/>
    <lineage>
        <taxon>Bacteria</taxon>
        <taxon>Bacillati</taxon>
        <taxon>Actinomycetota</taxon>
        <taxon>Actinomycetes</taxon>
        <taxon>Mycobacteriales</taxon>
        <taxon>Nocardiaceae</taxon>
        <taxon>Nocardia</taxon>
    </lineage>
</organism>
<protein>
    <submittedName>
        <fullName evidence="2">VOC family protein</fullName>
    </submittedName>
</protein>
<dbReference type="Gene3D" id="3.10.180.10">
    <property type="entry name" value="2,3-Dihydroxybiphenyl 1,2-Dioxygenase, domain 1"/>
    <property type="match status" value="1"/>
</dbReference>
<name>A0ABW6QXB1_9NOCA</name>
<dbReference type="SUPFAM" id="SSF54593">
    <property type="entry name" value="Glyoxalase/Bleomycin resistance protein/Dihydroxybiphenyl dioxygenase"/>
    <property type="match status" value="1"/>
</dbReference>
<proteinExistence type="predicted"/>
<dbReference type="EMBL" id="JBIAPI010000006">
    <property type="protein sequence ID" value="MFF3225897.1"/>
    <property type="molecule type" value="Genomic_DNA"/>
</dbReference>
<sequence>MPNPVHRVARLKGISMPVRYQLVIDCADPDRQARFWAAALGYEFAPPPTGFATWDDYYRDLGLPEAASTSGVDRISDPQRGGPAIWFQVVRDVKAVKNRLHIDIHASGDRTDPIQTRKKRVDTEADRLVGLGATITCVMYQEGIDHYAGGMEDPEGNEFDIN</sequence>
<dbReference type="Pfam" id="PF18029">
    <property type="entry name" value="Glyoxalase_6"/>
    <property type="match status" value="1"/>
</dbReference>
<dbReference type="PANTHER" id="PTHR35908:SF1">
    <property type="entry name" value="CONSERVED PROTEIN"/>
    <property type="match status" value="1"/>
</dbReference>
<feature type="domain" description="Glyoxalase-like" evidence="1">
    <location>
        <begin position="21"/>
        <end position="161"/>
    </location>
</feature>
<evidence type="ECO:0000313" key="3">
    <source>
        <dbReference type="Proteomes" id="UP001601948"/>
    </source>
</evidence>
<comment type="caution">
    <text evidence="2">The sequence shown here is derived from an EMBL/GenBank/DDBJ whole genome shotgun (WGS) entry which is preliminary data.</text>
</comment>
<accession>A0ABW6QXB1</accession>
<reference evidence="2 3" key="1">
    <citation type="submission" date="2024-10" db="EMBL/GenBank/DDBJ databases">
        <title>The Natural Products Discovery Center: Release of the First 8490 Sequenced Strains for Exploring Actinobacteria Biosynthetic Diversity.</title>
        <authorList>
            <person name="Kalkreuter E."/>
            <person name="Kautsar S.A."/>
            <person name="Yang D."/>
            <person name="Bader C.D."/>
            <person name="Teijaro C.N."/>
            <person name="Fluegel L."/>
            <person name="Davis C.M."/>
            <person name="Simpson J.R."/>
            <person name="Lauterbach L."/>
            <person name="Steele A.D."/>
            <person name="Gui C."/>
            <person name="Meng S."/>
            <person name="Li G."/>
            <person name="Viehrig K."/>
            <person name="Ye F."/>
            <person name="Su P."/>
            <person name="Kiefer A.F."/>
            <person name="Nichols A."/>
            <person name="Cepeda A.J."/>
            <person name="Yan W."/>
            <person name="Fan B."/>
            <person name="Jiang Y."/>
            <person name="Adhikari A."/>
            <person name="Zheng C.-J."/>
            <person name="Schuster L."/>
            <person name="Cowan T.M."/>
            <person name="Smanski M.J."/>
            <person name="Chevrette M.G."/>
            <person name="De Carvalho L.P.S."/>
            <person name="Shen B."/>
        </authorList>
    </citation>
    <scope>NUCLEOTIDE SEQUENCE [LARGE SCALE GENOMIC DNA]</scope>
    <source>
        <strain evidence="2 3">NPDC003040</strain>
    </source>
</reference>
<keyword evidence="3" id="KW-1185">Reference proteome</keyword>